<sequence>MEDVDESYFDWSDDEDIICSSKYISSDEEEDDLCSILAYKAHQKGGSVFNSKRKQDEDDDFEKEMASELSQTMQYLTSSLGVPGSSAASKSTDDNAKKPPEFYDDVYFDSDDSDPEETTPDQALKGKQRQPRRHKVLSNDELFYDPTMDDRDQEWVNQKRRSYQPRGRRPGRTLGVENNNTIQLPPSDAVLNCPACLTTLCMDCQRHEIYHNQYRAMFVFNCVVNVTERLSYPRKDQKKQDFFKNKKAQKNKKQGVELETKGEHRETEAVAASTVGSSAEAEENPSANQSINPTASNSHSLSDPSTPNTDSSALSLGKDLYHPVMCKICNTKVAVYDSDEVYHFFNVVTSY</sequence>
<feature type="region of interest" description="Disordered" evidence="1">
    <location>
        <begin position="235"/>
        <end position="313"/>
    </location>
</feature>
<feature type="compositionally biased region" description="Acidic residues" evidence="1">
    <location>
        <begin position="102"/>
        <end position="119"/>
    </location>
</feature>
<dbReference type="EMBL" id="GDRN01093732">
    <property type="protein sequence ID" value="JAI59826.1"/>
    <property type="molecule type" value="Transcribed_RNA"/>
</dbReference>
<feature type="compositionally biased region" description="Polar residues" evidence="1">
    <location>
        <begin position="68"/>
        <end position="90"/>
    </location>
</feature>
<dbReference type="EMBL" id="GDRN01093726">
    <property type="protein sequence ID" value="JAI59830.1"/>
    <property type="molecule type" value="Transcribed_RNA"/>
</dbReference>
<dbReference type="GO" id="GO:0005634">
    <property type="term" value="C:nucleus"/>
    <property type="evidence" value="ECO:0007669"/>
    <property type="project" value="TreeGrafter"/>
</dbReference>
<proteinExistence type="predicted"/>
<feature type="compositionally biased region" description="Basic and acidic residues" evidence="1">
    <location>
        <begin position="254"/>
        <end position="268"/>
    </location>
</feature>
<dbReference type="AlphaFoldDB" id="A0A0P4WFB5"/>
<organism evidence="2">
    <name type="scientific">Scylla olivacea</name>
    <name type="common">Orange mud crab</name>
    <name type="synonym">Cancer olivacea</name>
    <dbReference type="NCBI Taxonomy" id="85551"/>
    <lineage>
        <taxon>Eukaryota</taxon>
        <taxon>Metazoa</taxon>
        <taxon>Ecdysozoa</taxon>
        <taxon>Arthropoda</taxon>
        <taxon>Crustacea</taxon>
        <taxon>Multicrustacea</taxon>
        <taxon>Malacostraca</taxon>
        <taxon>Eumalacostraca</taxon>
        <taxon>Eucarida</taxon>
        <taxon>Decapoda</taxon>
        <taxon>Pleocyemata</taxon>
        <taxon>Brachyura</taxon>
        <taxon>Eubrachyura</taxon>
        <taxon>Portunoidea</taxon>
        <taxon>Portunidae</taxon>
        <taxon>Portuninae</taxon>
        <taxon>Scylla</taxon>
    </lineage>
</organism>
<feature type="compositionally biased region" description="Basic and acidic residues" evidence="1">
    <location>
        <begin position="91"/>
        <end position="101"/>
    </location>
</feature>
<reference evidence="2" key="1">
    <citation type="submission" date="2015-09" db="EMBL/GenBank/DDBJ databases">
        <title>Scylla olivacea transcriptome.</title>
        <authorList>
            <person name="Ikhwanuddin M."/>
        </authorList>
    </citation>
    <scope>NUCLEOTIDE SEQUENCE</scope>
</reference>
<evidence type="ECO:0008006" key="3">
    <source>
        <dbReference type="Google" id="ProtNLM"/>
    </source>
</evidence>
<evidence type="ECO:0000256" key="1">
    <source>
        <dbReference type="SAM" id="MobiDB-lite"/>
    </source>
</evidence>
<dbReference type="PANTHER" id="PTHR15967">
    <property type="entry name" value="E2F-ASSOCIATED PHOSPHOPROTEIN"/>
    <property type="match status" value="1"/>
</dbReference>
<protein>
    <recommendedName>
        <fullName evidence="3">E2F-associated phosphoprotein</fullName>
    </recommendedName>
</protein>
<feature type="compositionally biased region" description="Basic and acidic residues" evidence="1">
    <location>
        <begin position="235"/>
        <end position="244"/>
    </location>
</feature>
<dbReference type="InterPro" id="IPR019370">
    <property type="entry name" value="E2F-assoc_phosphoprotein"/>
</dbReference>
<feature type="compositionally biased region" description="Basic residues" evidence="1">
    <location>
        <begin position="158"/>
        <end position="171"/>
    </location>
</feature>
<dbReference type="PANTHER" id="PTHR15967:SF0">
    <property type="entry name" value="E2F-ASSOCIATED PHOSPHOPROTEIN"/>
    <property type="match status" value="1"/>
</dbReference>
<feature type="compositionally biased region" description="Basic residues" evidence="1">
    <location>
        <begin position="126"/>
        <end position="136"/>
    </location>
</feature>
<name>A0A0P4WFB5_SCYOL</name>
<evidence type="ECO:0000313" key="2">
    <source>
        <dbReference type="EMBL" id="JAI59826.1"/>
    </source>
</evidence>
<accession>A0A0P4WFB5</accession>
<dbReference type="EMBL" id="GDRN01093727">
    <property type="protein sequence ID" value="JAI59829.1"/>
    <property type="molecule type" value="Transcribed_RNA"/>
</dbReference>
<feature type="compositionally biased region" description="Polar residues" evidence="1">
    <location>
        <begin position="285"/>
        <end position="313"/>
    </location>
</feature>
<dbReference type="Pfam" id="PF10238">
    <property type="entry name" value="Eapp_C"/>
    <property type="match status" value="1"/>
</dbReference>
<feature type="region of interest" description="Disordered" evidence="1">
    <location>
        <begin position="44"/>
        <end position="181"/>
    </location>
</feature>